<accession>A0A143PYR6</accession>
<protein>
    <submittedName>
        <fullName evidence="1">Uncharacterized protein</fullName>
    </submittedName>
</protein>
<keyword evidence="2" id="KW-1185">Reference proteome</keyword>
<dbReference type="KEGG" id="abac:LuPra_06250"/>
<dbReference type="STRING" id="1855912.LuPra_06250"/>
<evidence type="ECO:0000313" key="1">
    <source>
        <dbReference type="EMBL" id="AMY12964.1"/>
    </source>
</evidence>
<proteinExistence type="predicted"/>
<sequence>MSDTKVLVLPGLDHMPGNVWAALREILPISFEDAGTRCDITNIDAILVLRADDLQAEFALRTGKPCFIVGTPESHASTSTGEVEVRFEDAGVLDSRLRGQRLAHTPFEERRSLQPRSHDTVCACIGDAPVWLQRPDSAVTHDIVAYGPPHLKQGESLLDHCHGTRFLQVVPLVHFLRRVLGARGWSTPGLRACFMFDDPNLHWPTYGHISYSSLAKAGREERFHAAMAMVPLDCWFEHPRALELFRAHPDQLSLLFHGSHHLYAELASSTEQSANSALIADAFARISRFEARTGVAVNRSMAAPHGACSLPMMHVMLTLGMEGACISPWSLRLWNPDHDWGPAFGLSIAELTTDGFAVLPRFRLGSGALGDAVLAAFLDRPIVPVGHHNTLAEGIDLLTNLARDINVLGDVRWCSMREIQQSNYLSRRTGSTLVVRPGAARVRVCVPDGVDRLEVETPAHCATSNFQIEQATIKNGRLPKAGDTEAKNSVRAGERIWLSAVLLGSHGATPSGRRPLPARALARRLLCEARDRLQPLVKAAT</sequence>
<reference evidence="2" key="2">
    <citation type="submission" date="2016-04" db="EMBL/GenBank/DDBJ databases">
        <title>First Complete Genome Sequence of a Subdivision 6 Acidobacterium.</title>
        <authorList>
            <person name="Huang S."/>
            <person name="Vieira S."/>
            <person name="Bunk B."/>
            <person name="Riedel T."/>
            <person name="Sproeer C."/>
            <person name="Overmann J."/>
        </authorList>
    </citation>
    <scope>NUCLEOTIDE SEQUENCE [LARGE SCALE GENOMIC DNA]</scope>
    <source>
        <strain evidence="2">DSM 100886 HEG_-6_39</strain>
    </source>
</reference>
<reference evidence="1 2" key="1">
    <citation type="journal article" date="2016" name="Genome Announc.">
        <title>First Complete Genome Sequence of a Subdivision 6 Acidobacterium Strain.</title>
        <authorList>
            <person name="Huang S."/>
            <person name="Vieira S."/>
            <person name="Bunk B."/>
            <person name="Riedel T."/>
            <person name="Sproer C."/>
            <person name="Overmann J."/>
        </authorList>
    </citation>
    <scope>NUCLEOTIDE SEQUENCE [LARGE SCALE GENOMIC DNA]</scope>
    <source>
        <strain evidence="2">DSM 100886 HEG_-6_39</strain>
    </source>
</reference>
<organism evidence="1 2">
    <name type="scientific">Luteitalea pratensis</name>
    <dbReference type="NCBI Taxonomy" id="1855912"/>
    <lineage>
        <taxon>Bacteria</taxon>
        <taxon>Pseudomonadati</taxon>
        <taxon>Acidobacteriota</taxon>
        <taxon>Vicinamibacteria</taxon>
        <taxon>Vicinamibacterales</taxon>
        <taxon>Vicinamibacteraceae</taxon>
        <taxon>Luteitalea</taxon>
    </lineage>
</organism>
<dbReference type="RefSeq" id="WP_110174374.1">
    <property type="nucleotide sequence ID" value="NZ_CP015136.1"/>
</dbReference>
<gene>
    <name evidence="1" type="ORF">LuPra_06250</name>
</gene>
<dbReference type="EMBL" id="CP015136">
    <property type="protein sequence ID" value="AMY12964.1"/>
    <property type="molecule type" value="Genomic_DNA"/>
</dbReference>
<evidence type="ECO:0000313" key="2">
    <source>
        <dbReference type="Proteomes" id="UP000076079"/>
    </source>
</evidence>
<dbReference type="Proteomes" id="UP000076079">
    <property type="component" value="Chromosome"/>
</dbReference>
<dbReference type="AlphaFoldDB" id="A0A143PYR6"/>
<dbReference type="OrthoDB" id="112393at2"/>
<name>A0A143PYR6_LUTPR</name>